<dbReference type="SUPFAM" id="SSF55166">
    <property type="entry name" value="Hedgehog/DD-peptidase"/>
    <property type="match status" value="1"/>
</dbReference>
<dbReference type="InterPro" id="IPR039561">
    <property type="entry name" value="Peptidase_M15C"/>
</dbReference>
<proteinExistence type="predicted"/>
<name>A0ABN8RCG3_9CNID</name>
<evidence type="ECO:0000313" key="2">
    <source>
        <dbReference type="EMBL" id="CAH3176926.1"/>
    </source>
</evidence>
<dbReference type="Pfam" id="PF13539">
    <property type="entry name" value="Peptidase_M15_4"/>
    <property type="match status" value="1"/>
</dbReference>
<sequence length="266" mass="30562">MGHEKSDERWPRELVFISAELRRGGCWAKQSCLTKLKNLGDLQFSLSISLKSHTTIQRLKASKQIDTLSLYRCSKFQPMKEWVNKVNSSSFALENFFKFLLALIIQQNEQLFCLFAGGCELTEYKGNKFMNSTRVHTGFVGLMQKINDFASSCVVKVYVTSSFRKSGQDVSGAIVKPAKRSNHFVGHAIDMNVVDKNGKWCNSRCLRYSLNQHPDVQCFIDKIRRDRDLRWGGDFSTPDVVHIDDSINWLKPSVYDQLYNTLQKHC</sequence>
<keyword evidence="3" id="KW-1185">Reference proteome</keyword>
<evidence type="ECO:0000313" key="3">
    <source>
        <dbReference type="Proteomes" id="UP001159427"/>
    </source>
</evidence>
<accession>A0ABN8RCG3</accession>
<dbReference type="Proteomes" id="UP001159427">
    <property type="component" value="Unassembled WGS sequence"/>
</dbReference>
<dbReference type="Gene3D" id="3.30.1380.10">
    <property type="match status" value="1"/>
</dbReference>
<dbReference type="PANTHER" id="PTHR31698:SF7">
    <property type="entry name" value="PEPTIDASE M15C DOMAIN-CONTAINING PROTEIN"/>
    <property type="match status" value="1"/>
</dbReference>
<dbReference type="PANTHER" id="PTHR31698">
    <property type="entry name" value="LYSOZYME G FAMILY MEMBER"/>
    <property type="match status" value="1"/>
</dbReference>
<dbReference type="EMBL" id="CALNXI010001781">
    <property type="protein sequence ID" value="CAH3176926.1"/>
    <property type="molecule type" value="Genomic_DNA"/>
</dbReference>
<dbReference type="InterPro" id="IPR009045">
    <property type="entry name" value="Zn_M74/Hedgehog-like"/>
</dbReference>
<reference evidence="2 3" key="1">
    <citation type="submission" date="2022-05" db="EMBL/GenBank/DDBJ databases">
        <authorList>
            <consortium name="Genoscope - CEA"/>
            <person name="William W."/>
        </authorList>
    </citation>
    <scope>NUCLEOTIDE SEQUENCE [LARGE SCALE GENOMIC DNA]</scope>
</reference>
<feature type="domain" description="Peptidase M15C" evidence="1">
    <location>
        <begin position="178"/>
        <end position="244"/>
    </location>
</feature>
<evidence type="ECO:0000259" key="1">
    <source>
        <dbReference type="Pfam" id="PF13539"/>
    </source>
</evidence>
<organism evidence="2 3">
    <name type="scientific">Porites evermanni</name>
    <dbReference type="NCBI Taxonomy" id="104178"/>
    <lineage>
        <taxon>Eukaryota</taxon>
        <taxon>Metazoa</taxon>
        <taxon>Cnidaria</taxon>
        <taxon>Anthozoa</taxon>
        <taxon>Hexacorallia</taxon>
        <taxon>Scleractinia</taxon>
        <taxon>Fungiina</taxon>
        <taxon>Poritidae</taxon>
        <taxon>Porites</taxon>
    </lineage>
</organism>
<protein>
    <recommendedName>
        <fullName evidence="1">Peptidase M15C domain-containing protein</fullName>
    </recommendedName>
</protein>
<comment type="caution">
    <text evidence="2">The sequence shown here is derived from an EMBL/GenBank/DDBJ whole genome shotgun (WGS) entry which is preliminary data.</text>
</comment>
<gene>
    <name evidence="2" type="ORF">PEVE_00010912</name>
</gene>